<dbReference type="AlphaFoldDB" id="A0A653DVN8"/>
<sequence>MRRSFAPSQKYRKNDSPIQNSPDSRVLKAFILPITITPKRTRGRSSDDRETKRKPLTQCNSQILFVSDHEDIIKKLSKPFKCPIANYEGCNSTKNLGIRKTKVKRALYDPNMPNALVLYAPPEMTEHEKLKSEGPLLVHVVVDPLLGNILRPHQREGVKFMYDCVTGVQIPGSYGCIMADEMGLGKTLQCITLLWTLVRQGPEGKPTIEKAIIVCPSSLVKNWNNEINKWLKGRLQAMIMDGGSDGKKKLQQFMQGQGRTAIPVLIISYETFRMHADILHTSEIGLVLCDEGHR</sequence>
<dbReference type="GO" id="GO:0015616">
    <property type="term" value="F:DNA translocase activity"/>
    <property type="evidence" value="ECO:0007669"/>
    <property type="project" value="TreeGrafter"/>
</dbReference>
<dbReference type="GO" id="GO:0007131">
    <property type="term" value="P:reciprocal meiotic recombination"/>
    <property type="evidence" value="ECO:0007669"/>
    <property type="project" value="TreeGrafter"/>
</dbReference>
<proteinExistence type="predicted"/>
<dbReference type="SUPFAM" id="SSF52540">
    <property type="entry name" value="P-loop containing nucleoside triphosphate hydrolases"/>
    <property type="match status" value="1"/>
</dbReference>
<dbReference type="InterPro" id="IPR038718">
    <property type="entry name" value="SNF2-like_sf"/>
</dbReference>
<evidence type="ECO:0000256" key="1">
    <source>
        <dbReference type="SAM" id="MobiDB-lite"/>
    </source>
</evidence>
<name>A0A653DVN8_CALMS</name>
<dbReference type="PANTHER" id="PTHR45629">
    <property type="entry name" value="SNF2/RAD54 FAMILY MEMBER"/>
    <property type="match status" value="1"/>
</dbReference>
<gene>
    <name evidence="3" type="ORF">CALMAC_LOCUS20834</name>
</gene>
<dbReference type="GO" id="GO:0005634">
    <property type="term" value="C:nucleus"/>
    <property type="evidence" value="ECO:0007669"/>
    <property type="project" value="TreeGrafter"/>
</dbReference>
<dbReference type="InterPro" id="IPR050496">
    <property type="entry name" value="SNF2_RAD54_helicase_repair"/>
</dbReference>
<dbReference type="InterPro" id="IPR000330">
    <property type="entry name" value="SNF2_N"/>
</dbReference>
<accession>A0A653DVN8</accession>
<protein>
    <recommendedName>
        <fullName evidence="2">Helicase ATP-binding domain-containing protein</fullName>
    </recommendedName>
</protein>
<dbReference type="EMBL" id="CAACVG010015230">
    <property type="protein sequence ID" value="VEN64269.1"/>
    <property type="molecule type" value="Genomic_DNA"/>
</dbReference>
<evidence type="ECO:0000313" key="3">
    <source>
        <dbReference type="EMBL" id="VEN64269.1"/>
    </source>
</evidence>
<dbReference type="Gene3D" id="3.40.50.10810">
    <property type="entry name" value="Tandem AAA-ATPase domain"/>
    <property type="match status" value="1"/>
</dbReference>
<reference evidence="3 4" key="1">
    <citation type="submission" date="2019-01" db="EMBL/GenBank/DDBJ databases">
        <authorList>
            <person name="Sayadi A."/>
        </authorList>
    </citation>
    <scope>NUCLEOTIDE SEQUENCE [LARGE SCALE GENOMIC DNA]</scope>
</reference>
<dbReference type="GO" id="GO:0005524">
    <property type="term" value="F:ATP binding"/>
    <property type="evidence" value="ECO:0007669"/>
    <property type="project" value="InterPro"/>
</dbReference>
<dbReference type="InterPro" id="IPR027417">
    <property type="entry name" value="P-loop_NTPase"/>
</dbReference>
<evidence type="ECO:0000259" key="2">
    <source>
        <dbReference type="PROSITE" id="PS51192"/>
    </source>
</evidence>
<dbReference type="PANTHER" id="PTHR45629:SF7">
    <property type="entry name" value="DNA EXCISION REPAIR PROTEIN ERCC-6-RELATED"/>
    <property type="match status" value="1"/>
</dbReference>
<feature type="domain" description="Helicase ATP-binding" evidence="2">
    <location>
        <begin position="167"/>
        <end position="294"/>
    </location>
</feature>
<dbReference type="FunFam" id="3.40.50.10810:FF:000152">
    <property type="entry name" value="Protein CBG00336"/>
    <property type="match status" value="1"/>
</dbReference>
<evidence type="ECO:0000313" key="4">
    <source>
        <dbReference type="Proteomes" id="UP000410492"/>
    </source>
</evidence>
<dbReference type="GO" id="GO:0045003">
    <property type="term" value="P:double-strand break repair via synthesis-dependent strand annealing"/>
    <property type="evidence" value="ECO:0007669"/>
    <property type="project" value="TreeGrafter"/>
</dbReference>
<feature type="region of interest" description="Disordered" evidence="1">
    <location>
        <begin position="1"/>
        <end position="22"/>
    </location>
</feature>
<keyword evidence="4" id="KW-1185">Reference proteome</keyword>
<dbReference type="Pfam" id="PF00176">
    <property type="entry name" value="SNF2-rel_dom"/>
    <property type="match status" value="1"/>
</dbReference>
<dbReference type="PROSITE" id="PS51192">
    <property type="entry name" value="HELICASE_ATP_BIND_1"/>
    <property type="match status" value="1"/>
</dbReference>
<dbReference type="OrthoDB" id="413460at2759"/>
<dbReference type="Proteomes" id="UP000410492">
    <property type="component" value="Unassembled WGS sequence"/>
</dbReference>
<organism evidence="3 4">
    <name type="scientific">Callosobruchus maculatus</name>
    <name type="common">Southern cowpea weevil</name>
    <name type="synonym">Pulse bruchid</name>
    <dbReference type="NCBI Taxonomy" id="64391"/>
    <lineage>
        <taxon>Eukaryota</taxon>
        <taxon>Metazoa</taxon>
        <taxon>Ecdysozoa</taxon>
        <taxon>Arthropoda</taxon>
        <taxon>Hexapoda</taxon>
        <taxon>Insecta</taxon>
        <taxon>Pterygota</taxon>
        <taxon>Neoptera</taxon>
        <taxon>Endopterygota</taxon>
        <taxon>Coleoptera</taxon>
        <taxon>Polyphaga</taxon>
        <taxon>Cucujiformia</taxon>
        <taxon>Chrysomeloidea</taxon>
        <taxon>Chrysomelidae</taxon>
        <taxon>Bruchinae</taxon>
        <taxon>Bruchini</taxon>
        <taxon>Callosobruchus</taxon>
    </lineage>
</organism>
<dbReference type="InterPro" id="IPR014001">
    <property type="entry name" value="Helicase_ATP-bd"/>
</dbReference>